<name>A0A317QQQ7_9ACTN</name>
<keyword evidence="2" id="KW-1185">Reference proteome</keyword>
<evidence type="ECO:0000313" key="1">
    <source>
        <dbReference type="EMBL" id="PWW25171.1"/>
    </source>
</evidence>
<accession>A0A317QQQ7</accession>
<organism evidence="1 2">
    <name type="scientific">Geodermatophilus normandii</name>
    <dbReference type="NCBI Taxonomy" id="1137989"/>
    <lineage>
        <taxon>Bacteria</taxon>
        <taxon>Bacillati</taxon>
        <taxon>Actinomycetota</taxon>
        <taxon>Actinomycetes</taxon>
        <taxon>Geodermatophilales</taxon>
        <taxon>Geodermatophilaceae</taxon>
        <taxon>Geodermatophilus</taxon>
    </lineage>
</organism>
<proteinExistence type="predicted"/>
<protein>
    <submittedName>
        <fullName evidence="1">Uncharacterized protein</fullName>
    </submittedName>
</protein>
<dbReference type="AlphaFoldDB" id="A0A317QQQ7"/>
<evidence type="ECO:0000313" key="2">
    <source>
        <dbReference type="Proteomes" id="UP000246661"/>
    </source>
</evidence>
<dbReference type="EMBL" id="QGTX01000001">
    <property type="protein sequence ID" value="PWW25171.1"/>
    <property type="molecule type" value="Genomic_DNA"/>
</dbReference>
<comment type="caution">
    <text evidence="1">The sequence shown here is derived from an EMBL/GenBank/DDBJ whole genome shotgun (WGS) entry which is preliminary data.</text>
</comment>
<dbReference type="Proteomes" id="UP000246661">
    <property type="component" value="Unassembled WGS sequence"/>
</dbReference>
<gene>
    <name evidence="1" type="ORF">JD79_04369</name>
</gene>
<sequence>MQSLIQERLCVGRAGEVERRDDELKQRDARHERAGLVARFRGRQEIAYIVAPKQPGRHCLLRPSVQYLHIDAFLIRHKHSVAEQISTSKP</sequence>
<reference evidence="2" key="1">
    <citation type="submission" date="2018-05" db="EMBL/GenBank/DDBJ databases">
        <authorList>
            <person name="Klenk H.-P."/>
            <person name="Huntemann M."/>
            <person name="Clum A."/>
            <person name="Pillay M."/>
            <person name="Palaniappan K."/>
            <person name="Varghese N."/>
            <person name="Mikhailova N."/>
            <person name="Stamatis D."/>
            <person name="Reddy T."/>
            <person name="Daum C."/>
            <person name="Shapiro N."/>
            <person name="Ivanova N."/>
            <person name="Kyrpides N."/>
            <person name="Woyke T."/>
        </authorList>
    </citation>
    <scope>NUCLEOTIDE SEQUENCE [LARGE SCALE GENOMIC DNA]</scope>
    <source>
        <strain evidence="2">DSM 45417</strain>
    </source>
</reference>